<reference evidence="2 3" key="1">
    <citation type="submission" date="2012-06" db="EMBL/GenBank/DDBJ databases">
        <title>Complete genome of Terriglobus roseus DSM 18391.</title>
        <authorList>
            <consortium name="US DOE Joint Genome Institute (JGI-PGF)"/>
            <person name="Lucas S."/>
            <person name="Copeland A."/>
            <person name="Lapidus A."/>
            <person name="Glavina del Rio T."/>
            <person name="Dalin E."/>
            <person name="Tice H."/>
            <person name="Bruce D."/>
            <person name="Goodwin L."/>
            <person name="Pitluck S."/>
            <person name="Peters L."/>
            <person name="Mikhailova N."/>
            <person name="Munk A.C.C."/>
            <person name="Kyrpides N."/>
            <person name="Mavromatis K."/>
            <person name="Ivanova N."/>
            <person name="Brettin T."/>
            <person name="Detter J.C."/>
            <person name="Han C."/>
            <person name="Larimer F."/>
            <person name="Land M."/>
            <person name="Hauser L."/>
            <person name="Markowitz V."/>
            <person name="Cheng J.-F."/>
            <person name="Hugenholtz P."/>
            <person name="Woyke T."/>
            <person name="Wu D."/>
            <person name="Brambilla E."/>
            <person name="Klenk H.-P."/>
            <person name="Eisen J.A."/>
        </authorList>
    </citation>
    <scope>NUCLEOTIDE SEQUENCE [LARGE SCALE GENOMIC DNA]</scope>
    <source>
        <strain evidence="3">DSM 18391 / NRRL B-41598 / KBS 63</strain>
    </source>
</reference>
<keyword evidence="1" id="KW-0472">Membrane</keyword>
<keyword evidence="1" id="KW-1133">Transmembrane helix</keyword>
<dbReference type="AlphaFoldDB" id="I3ZML0"/>
<dbReference type="EMBL" id="CP003379">
    <property type="protein sequence ID" value="AFL90478.1"/>
    <property type="molecule type" value="Genomic_DNA"/>
</dbReference>
<name>I3ZML0_TERRK</name>
<keyword evidence="3" id="KW-1185">Reference proteome</keyword>
<dbReference type="KEGG" id="trs:Terro_4277"/>
<feature type="transmembrane region" description="Helical" evidence="1">
    <location>
        <begin position="127"/>
        <end position="146"/>
    </location>
</feature>
<sequence length="161" mass="17915">MTTLVVSVVLALLAVWKRSHDLNELNFVHEQVLRANAAAAPIPSASVQQRLQREHRDALLTISQKENELRTLESLGTNATSLQDSIKHDVQRILLNASSSFSVGDTAWLQFEDGRERDVRTALAVDLLMLPIAFVGLVSGGFLWYVESERKRSASLKPQPK</sequence>
<dbReference type="Proteomes" id="UP000006056">
    <property type="component" value="Chromosome"/>
</dbReference>
<gene>
    <name evidence="2" type="ordered locus">Terro_4277</name>
</gene>
<keyword evidence="1" id="KW-0812">Transmembrane</keyword>
<evidence type="ECO:0000313" key="2">
    <source>
        <dbReference type="EMBL" id="AFL90478.1"/>
    </source>
</evidence>
<protein>
    <submittedName>
        <fullName evidence="2">Uncharacterized protein</fullName>
    </submittedName>
</protein>
<accession>I3ZML0</accession>
<dbReference type="HOGENOM" id="CLU_1642896_0_0_0"/>
<organism evidence="2 3">
    <name type="scientific">Terriglobus roseus (strain DSM 18391 / NRRL B-41598 / KBS 63)</name>
    <dbReference type="NCBI Taxonomy" id="926566"/>
    <lineage>
        <taxon>Bacteria</taxon>
        <taxon>Pseudomonadati</taxon>
        <taxon>Acidobacteriota</taxon>
        <taxon>Terriglobia</taxon>
        <taxon>Terriglobales</taxon>
        <taxon>Acidobacteriaceae</taxon>
        <taxon>Terriglobus</taxon>
    </lineage>
</organism>
<proteinExistence type="predicted"/>
<evidence type="ECO:0000256" key="1">
    <source>
        <dbReference type="SAM" id="Phobius"/>
    </source>
</evidence>
<evidence type="ECO:0000313" key="3">
    <source>
        <dbReference type="Proteomes" id="UP000006056"/>
    </source>
</evidence>